<protein>
    <recommendedName>
        <fullName evidence="3">Malectin-like domain-containing protein</fullName>
    </recommendedName>
</protein>
<evidence type="ECO:0000256" key="1">
    <source>
        <dbReference type="ARBA" id="ARBA00004167"/>
    </source>
</evidence>
<feature type="domain" description="Malectin-like" evidence="3">
    <location>
        <begin position="32"/>
        <end position="176"/>
    </location>
</feature>
<feature type="signal peptide" evidence="2">
    <location>
        <begin position="1"/>
        <end position="24"/>
    </location>
</feature>
<evidence type="ECO:0000313" key="5">
    <source>
        <dbReference type="Proteomes" id="UP001497522"/>
    </source>
</evidence>
<feature type="chain" id="PRO_5047318340" description="Malectin-like domain-containing protein" evidence="2">
    <location>
        <begin position="25"/>
        <end position="419"/>
    </location>
</feature>
<dbReference type="PANTHER" id="PTHR45631:SF68">
    <property type="entry name" value="REPEAT FAMILY PROTEIN, PUTATIVE, EXPRESSED-RELATED"/>
    <property type="match status" value="1"/>
</dbReference>
<evidence type="ECO:0000259" key="3">
    <source>
        <dbReference type="Pfam" id="PF12819"/>
    </source>
</evidence>
<dbReference type="InterPro" id="IPR024788">
    <property type="entry name" value="Malectin-like_Carb-bd_dom"/>
</dbReference>
<dbReference type="InterPro" id="IPR032675">
    <property type="entry name" value="LRR_dom_sf"/>
</dbReference>
<name>A0ABP1B2V0_9BRYO</name>
<keyword evidence="5" id="KW-1185">Reference proteome</keyword>
<reference evidence="4" key="1">
    <citation type="submission" date="2024-03" db="EMBL/GenBank/DDBJ databases">
        <authorList>
            <consortium name="ELIXIR-Norway"/>
            <consortium name="Elixir Norway"/>
        </authorList>
    </citation>
    <scope>NUCLEOTIDE SEQUENCE</scope>
</reference>
<feature type="non-terminal residue" evidence="4">
    <location>
        <position position="419"/>
    </location>
</feature>
<evidence type="ECO:0000313" key="4">
    <source>
        <dbReference type="EMBL" id="CAK9869279.1"/>
    </source>
</evidence>
<dbReference type="Gene3D" id="3.80.10.10">
    <property type="entry name" value="Ribonuclease Inhibitor"/>
    <property type="match status" value="1"/>
</dbReference>
<evidence type="ECO:0000256" key="2">
    <source>
        <dbReference type="SAM" id="SignalP"/>
    </source>
</evidence>
<organism evidence="4 5">
    <name type="scientific">Sphagnum jensenii</name>
    <dbReference type="NCBI Taxonomy" id="128206"/>
    <lineage>
        <taxon>Eukaryota</taxon>
        <taxon>Viridiplantae</taxon>
        <taxon>Streptophyta</taxon>
        <taxon>Embryophyta</taxon>
        <taxon>Bryophyta</taxon>
        <taxon>Sphagnophytina</taxon>
        <taxon>Sphagnopsida</taxon>
        <taxon>Sphagnales</taxon>
        <taxon>Sphagnaceae</taxon>
        <taxon>Sphagnum</taxon>
    </lineage>
</organism>
<dbReference type="Proteomes" id="UP001497522">
    <property type="component" value="Chromosome 19"/>
</dbReference>
<proteinExistence type="predicted"/>
<dbReference type="Pfam" id="PF12819">
    <property type="entry name" value="Malectin_like"/>
    <property type="match status" value="2"/>
</dbReference>
<sequence length="419" mass="45749">MLTLLIAVLEALVCTLSSAPGVWAQIQGSVFVDCGSVARYVDSITNISWVPDAPDYITTGVNGYVPSASSIYPNFSEFTTVRYFPDTRAKNCYSFPVMPNSTYLIRGTFFYGNYDNGTTLPSFQMAIDGTIVANVTFDNAAIFVYYEFMVASVSNVTFLCLLRDSSNSVPFISAISFLHPDDEFDRYWFPIQGSNSTFIQSTSPLQSLVASKIVGPKNGLWGGAPETVMDTALTSSGNITITFPDDYSYHYILLFYYPELNSTANASSRNFYLEVPGSSYGPVLLNPYSNSSRGVFRPVEVFYSEVPYTPGTDIVLYPDQTVSSPLGPIANALETWEMSTNPMATMTNNQDAIAIEEIKSSMNLTDWTGDPCVPVPHPWVACSTDMNSVLSITAVNLSGYNLTGPISPSFGNLQSLTSL</sequence>
<gene>
    <name evidence="4" type="ORF">CSSPJE1EN2_LOCUS12037</name>
</gene>
<keyword evidence="2" id="KW-0732">Signal</keyword>
<accession>A0ABP1B2V0</accession>
<dbReference type="PANTHER" id="PTHR45631">
    <property type="entry name" value="OS07G0107800 PROTEIN-RELATED"/>
    <property type="match status" value="1"/>
</dbReference>
<comment type="subcellular location">
    <subcellularLocation>
        <location evidence="1">Membrane</location>
        <topology evidence="1">Single-pass membrane protein</topology>
    </subcellularLocation>
</comment>
<feature type="domain" description="Malectin-like" evidence="3">
    <location>
        <begin position="179"/>
        <end position="337"/>
    </location>
</feature>
<dbReference type="EMBL" id="OZ023720">
    <property type="protein sequence ID" value="CAK9869279.1"/>
    <property type="molecule type" value="Genomic_DNA"/>
</dbReference>